<dbReference type="Proteomes" id="UP000179807">
    <property type="component" value="Unassembled WGS sequence"/>
</dbReference>
<reference evidence="3" key="1">
    <citation type="submission" date="2016-10" db="EMBL/GenBank/DDBJ databases">
        <authorList>
            <person name="Benchimol M."/>
            <person name="Almeida L.G."/>
            <person name="Vasconcelos A.T."/>
            <person name="Perreira-Neves A."/>
            <person name="Rosa I.A."/>
            <person name="Tasca T."/>
            <person name="Bogo M.R."/>
            <person name="de Souza W."/>
        </authorList>
    </citation>
    <scope>NUCLEOTIDE SEQUENCE [LARGE SCALE GENOMIC DNA]</scope>
    <source>
        <strain evidence="3">K</strain>
    </source>
</reference>
<keyword evidence="1" id="KW-0175">Coiled coil</keyword>
<feature type="compositionally biased region" description="Low complexity" evidence="2">
    <location>
        <begin position="381"/>
        <end position="392"/>
    </location>
</feature>
<protein>
    <submittedName>
        <fullName evidence="3">Uncharacterized protein</fullName>
    </submittedName>
</protein>
<feature type="region of interest" description="Disordered" evidence="2">
    <location>
        <begin position="446"/>
        <end position="496"/>
    </location>
</feature>
<feature type="coiled-coil region" evidence="1">
    <location>
        <begin position="269"/>
        <end position="314"/>
    </location>
</feature>
<gene>
    <name evidence="3" type="ORF">TRFO_28740</name>
</gene>
<proteinExistence type="predicted"/>
<dbReference type="EMBL" id="MLAK01000813">
    <property type="protein sequence ID" value="OHT03898.1"/>
    <property type="molecule type" value="Genomic_DNA"/>
</dbReference>
<comment type="caution">
    <text evidence="3">The sequence shown here is derived from an EMBL/GenBank/DDBJ whole genome shotgun (WGS) entry which is preliminary data.</text>
</comment>
<sequence length="574" mass="64885">MKRKTLDFNGMVPSIIFSENVISEFLQCGRKQVVGQIVAIAKVIFKQPSTIEFQCNRTIDQNVEIAENEVPIYIDFVSPVSFDNEYIGVETFEEEFIRVMTDTDQLFNAYNIYSLYALATFSNNKLNMKFYLFNPKAVVEIEEEGKSNEQPRTVNAAYRISKQQKDPNSIHARFFGITKIDDARIFSLALSIYLLKRKPIIADFNLKSFRIGVTNEMNFDILTTSISVNKESSQIIRFLGKTPTKNDTQQTMNSDSKAENTNLQQFAVASEVISLIDDLKKQVSTLQQQIEEKDRIYQEKLDQHDSEIKELLNNILIEVKKRPVSVESNNASSIKSFPRKTLARRPVVLLEISESNSFENKSSISNYSIQSPRLSIEKSNNRNTTTTNNNNTMKAMGGQPDYPVNSNKGIGSFLDSEQISEQYLPKYSKTSNNANAIISSNEKSSLYEKRNVSSKDYANQAAQPKLSSTTRRTAQMSSTSTSTKHTTSNYGMMHTQQQQQVSITSKPPVNSKASIQYNPQMFQDPSLDFPLDSIRTSMTGAPKFTNTEKSFALGTEDMSIGSREFMKMIANPNV</sequence>
<dbReference type="VEuPathDB" id="TrichDB:TRFO_28740"/>
<dbReference type="RefSeq" id="XP_068357034.1">
    <property type="nucleotide sequence ID" value="XM_068506353.1"/>
</dbReference>
<dbReference type="GeneID" id="94841057"/>
<feature type="compositionally biased region" description="Polar residues" evidence="2">
    <location>
        <begin position="454"/>
        <end position="476"/>
    </location>
</feature>
<evidence type="ECO:0000313" key="4">
    <source>
        <dbReference type="Proteomes" id="UP000179807"/>
    </source>
</evidence>
<organism evidence="3 4">
    <name type="scientific">Tritrichomonas foetus</name>
    <dbReference type="NCBI Taxonomy" id="1144522"/>
    <lineage>
        <taxon>Eukaryota</taxon>
        <taxon>Metamonada</taxon>
        <taxon>Parabasalia</taxon>
        <taxon>Tritrichomonadida</taxon>
        <taxon>Tritrichomonadidae</taxon>
        <taxon>Tritrichomonas</taxon>
    </lineage>
</organism>
<feature type="region of interest" description="Disordered" evidence="2">
    <location>
        <begin position="379"/>
        <end position="409"/>
    </location>
</feature>
<accession>A0A1J4JYY2</accession>
<dbReference type="AlphaFoldDB" id="A0A1J4JYY2"/>
<name>A0A1J4JYY2_9EUKA</name>
<evidence type="ECO:0000256" key="2">
    <source>
        <dbReference type="SAM" id="MobiDB-lite"/>
    </source>
</evidence>
<evidence type="ECO:0000313" key="3">
    <source>
        <dbReference type="EMBL" id="OHT03898.1"/>
    </source>
</evidence>
<keyword evidence="4" id="KW-1185">Reference proteome</keyword>
<feature type="compositionally biased region" description="Low complexity" evidence="2">
    <location>
        <begin position="477"/>
        <end position="488"/>
    </location>
</feature>
<evidence type="ECO:0000256" key="1">
    <source>
        <dbReference type="SAM" id="Coils"/>
    </source>
</evidence>